<dbReference type="SUPFAM" id="SSF52540">
    <property type="entry name" value="P-loop containing nucleoside triphosphate hydrolases"/>
    <property type="match status" value="2"/>
</dbReference>
<dbReference type="OrthoDB" id="2801544at2759"/>
<keyword evidence="9" id="KW-1185">Reference proteome</keyword>
<evidence type="ECO:0000256" key="4">
    <source>
        <dbReference type="SAM" id="MobiDB-lite"/>
    </source>
</evidence>
<feature type="compositionally biased region" description="Basic and acidic residues" evidence="4">
    <location>
        <begin position="84"/>
        <end position="95"/>
    </location>
</feature>
<dbReference type="PANTHER" id="PTHR45766">
    <property type="entry name" value="DNA ANNEALING HELICASE AND ENDONUCLEASE ZRANB3 FAMILY MEMBER"/>
    <property type="match status" value="1"/>
</dbReference>
<feature type="compositionally biased region" description="Basic residues" evidence="4">
    <location>
        <begin position="700"/>
        <end position="709"/>
    </location>
</feature>
<feature type="compositionally biased region" description="Basic and acidic residues" evidence="4">
    <location>
        <begin position="998"/>
        <end position="1019"/>
    </location>
</feature>
<feature type="region of interest" description="Disordered" evidence="4">
    <location>
        <begin position="150"/>
        <end position="177"/>
    </location>
</feature>
<evidence type="ECO:0000259" key="6">
    <source>
        <dbReference type="PROSITE" id="PS51194"/>
    </source>
</evidence>
<protein>
    <submittedName>
        <fullName evidence="8">Zinc finger ran-binding domain-containing protein 3</fullName>
    </submittedName>
</protein>
<dbReference type="PROSITE" id="PS51467">
    <property type="entry name" value="HARP"/>
    <property type="match status" value="1"/>
</dbReference>
<feature type="domain" description="Helicase C-terminal" evidence="6">
    <location>
        <begin position="812"/>
        <end position="970"/>
    </location>
</feature>
<feature type="compositionally biased region" description="Basic and acidic residues" evidence="4">
    <location>
        <begin position="1186"/>
        <end position="1203"/>
    </location>
</feature>
<comment type="subcellular location">
    <subcellularLocation>
        <location evidence="1">Nucleus</location>
    </subcellularLocation>
</comment>
<dbReference type="GO" id="GO:0005524">
    <property type="term" value="F:ATP binding"/>
    <property type="evidence" value="ECO:0007669"/>
    <property type="project" value="InterPro"/>
</dbReference>
<dbReference type="GO" id="GO:0016787">
    <property type="term" value="F:hydrolase activity"/>
    <property type="evidence" value="ECO:0007669"/>
    <property type="project" value="UniProtKB-KW"/>
</dbReference>
<dbReference type="GO" id="GO:0031297">
    <property type="term" value="P:replication fork processing"/>
    <property type="evidence" value="ECO:0007669"/>
    <property type="project" value="TreeGrafter"/>
</dbReference>
<evidence type="ECO:0000256" key="1">
    <source>
        <dbReference type="ARBA" id="ARBA00004123"/>
    </source>
</evidence>
<dbReference type="AlphaFoldDB" id="W7UA81"/>
<feature type="compositionally biased region" description="Acidic residues" evidence="4">
    <location>
        <begin position="1024"/>
        <end position="1039"/>
    </location>
</feature>
<feature type="region of interest" description="Disordered" evidence="4">
    <location>
        <begin position="1"/>
        <end position="130"/>
    </location>
</feature>
<comment type="caution">
    <text evidence="8">The sequence shown here is derived from an EMBL/GenBank/DDBJ whole genome shotgun (WGS) entry which is preliminary data.</text>
</comment>
<feature type="compositionally biased region" description="Basic and acidic residues" evidence="4">
    <location>
        <begin position="1089"/>
        <end position="1110"/>
    </location>
</feature>
<dbReference type="InterPro" id="IPR010003">
    <property type="entry name" value="HARP_dom"/>
</dbReference>
<evidence type="ECO:0000256" key="2">
    <source>
        <dbReference type="ARBA" id="ARBA00022801"/>
    </source>
</evidence>
<evidence type="ECO:0000313" key="9">
    <source>
        <dbReference type="Proteomes" id="UP000019335"/>
    </source>
</evidence>
<dbReference type="InterPro" id="IPR000330">
    <property type="entry name" value="SNF2_N"/>
</dbReference>
<feature type="domain" description="Helicase ATP-binding" evidence="5">
    <location>
        <begin position="430"/>
        <end position="603"/>
    </location>
</feature>
<dbReference type="InterPro" id="IPR001650">
    <property type="entry name" value="Helicase_C-like"/>
</dbReference>
<dbReference type="GO" id="GO:0006281">
    <property type="term" value="P:DNA repair"/>
    <property type="evidence" value="ECO:0007669"/>
    <property type="project" value="TreeGrafter"/>
</dbReference>
<organism evidence="8 9">
    <name type="scientific">Nannochloropsis gaditana</name>
    <dbReference type="NCBI Taxonomy" id="72520"/>
    <lineage>
        <taxon>Eukaryota</taxon>
        <taxon>Sar</taxon>
        <taxon>Stramenopiles</taxon>
        <taxon>Ochrophyta</taxon>
        <taxon>Eustigmatophyceae</taxon>
        <taxon>Eustigmatales</taxon>
        <taxon>Monodopsidaceae</taxon>
        <taxon>Nannochloropsis</taxon>
    </lineage>
</organism>
<dbReference type="Pfam" id="PF00271">
    <property type="entry name" value="Helicase_C"/>
    <property type="match status" value="1"/>
</dbReference>
<feature type="compositionally biased region" description="Basic and acidic residues" evidence="4">
    <location>
        <begin position="1068"/>
        <end position="1080"/>
    </location>
</feature>
<accession>W7UA81</accession>
<dbReference type="PROSITE" id="PS51192">
    <property type="entry name" value="HELICASE_ATP_BIND_1"/>
    <property type="match status" value="1"/>
</dbReference>
<evidence type="ECO:0000256" key="3">
    <source>
        <dbReference type="ARBA" id="ARBA00023242"/>
    </source>
</evidence>
<feature type="domain" description="HARP" evidence="7">
    <location>
        <begin position="296"/>
        <end position="380"/>
    </location>
</feature>
<sequence length="1220" mass="133654">MDTATLQNSRPLIVSQDVSAMQVDGCRLDHEAPGRRTSPPPWEHEKQNSRGQEQTAPHVQRHEDLAIDLTLNDSEDGGDGSSCDFERTENGERHVGAPRSQQQQAQQPRSTAPSAHGPNAGSGYDDVQLNFSQYGQPDCIQQTQFTPTQELAGHGRQGGRQQDEQAGALGSRGRDGAGASIIPMPLAMAATPNEHLRLRHQAFLAEQEFYRQQEFYRRGRPWNRAPEVPSVPTLPGHMRVQPPLGLGSVQLGGYPLPYYPAYVQSRGMGVTGGVASSASADKYGVMGRIGTIERPSYVSVAPSIHFAVSSGGEFAARLTGPVPGSVLSTFRLTPGARHKKSKRRWYFPLTAHNNLCVAVDQLRRQHYRETGVVLALSPIPNDVLRQLSIQTDGERLAESESQKQAHDKLGKLLPRRLLEALAPFQREGVSFVVDREGRGLIADEMGLGKTIQAIAVACVYKAEWPLLVMCPSSARYHWEAELLKWLDRDVLKKEEIQVVKAGRERLHETSKVVILSYSLALRLKEVLRAPVRSAGVAVGHRQQARFRVVVADECHYLKNAGAQRTKELLPLLAEATRAILLSGTPALSRPRELWTQLNVLNGRAWSDMSSFIRRYCTGGRGRKTSGPGKKWQGRGQGAANLRELHEMLKATVMVRRRKKDILTGLPPKRRTFHKLTVPEQAIRGKLEGALEALSIVSATAKKRARKRSRRQAEGGGEESEDLYATLARQRREQRARESGTGAVPPGGEEGKGVAGAGANRQSVEASQGEGEMGEPGSGVAMEDWSAREIQQRKKVLLMEVFRLTGTAKIPLAVDRVKALLASELSGKFLVFAHHMNVMNGIEDGCLRDVPHIRIDGSTPPPERQARVDTFQTDTGVRVALLSLTAAGLALTLTAASRVLFAELFWTPGALLQAEDRCHRIGQTSEVEVEYLLARGTLDDALWPLIRRKMRVLGELVEGAEGLDLEAREEGGTGGAKGGGKVKEEEGGREEVSVGGAKKTGEKKGEMEEDDWEKKKEIRGAWEGLEGEEAEEKAEEEAEGKEESGKGSWRVDKKTGNAAMAKLLISTEGKMREAKEERLESAEDSGPLSDKSESILRELAQEDRDRWKGGSDTEEEDDEDADDADWESSGLDDSSVGSSEEGVCELVTIDDDGDEEQGKERPGPQGELGNDTRLQFSMTSCPAPEITSHHQEGYEKMRDVKSSRDNGIGGESAEVIVLDDT</sequence>
<dbReference type="GO" id="GO:0043596">
    <property type="term" value="C:nuclear replication fork"/>
    <property type="evidence" value="ECO:0007669"/>
    <property type="project" value="TreeGrafter"/>
</dbReference>
<feature type="compositionally biased region" description="Basic and acidic residues" evidence="4">
    <location>
        <begin position="980"/>
        <end position="991"/>
    </location>
</feature>
<keyword evidence="3" id="KW-0539">Nucleus</keyword>
<dbReference type="Gene3D" id="3.40.50.10810">
    <property type="entry name" value="Tandem AAA-ATPase domain"/>
    <property type="match status" value="1"/>
</dbReference>
<dbReference type="SMART" id="SM00490">
    <property type="entry name" value="HELICc"/>
    <property type="match status" value="1"/>
</dbReference>
<dbReference type="InterPro" id="IPR038718">
    <property type="entry name" value="SNF2-like_sf"/>
</dbReference>
<dbReference type="InterPro" id="IPR027417">
    <property type="entry name" value="P-loop_NTPase"/>
</dbReference>
<dbReference type="CDD" id="cd18010">
    <property type="entry name" value="DEXHc_HARP_SMARCAL1"/>
    <property type="match status" value="1"/>
</dbReference>
<dbReference type="Proteomes" id="UP000019335">
    <property type="component" value="Chromosome 2"/>
</dbReference>
<feature type="compositionally biased region" description="Basic and acidic residues" evidence="4">
    <location>
        <begin position="1040"/>
        <end position="1054"/>
    </location>
</feature>
<dbReference type="PROSITE" id="PS51194">
    <property type="entry name" value="HELICASE_CTER"/>
    <property type="match status" value="1"/>
</dbReference>
<dbReference type="EMBL" id="AZIL01000122">
    <property type="protein sequence ID" value="EWM29676.1"/>
    <property type="molecule type" value="Genomic_DNA"/>
</dbReference>
<dbReference type="CDD" id="cd18793">
    <property type="entry name" value="SF2_C_SNF"/>
    <property type="match status" value="1"/>
</dbReference>
<name>W7UA81_9STRA</name>
<evidence type="ECO:0000259" key="5">
    <source>
        <dbReference type="PROSITE" id="PS51192"/>
    </source>
</evidence>
<dbReference type="InterPro" id="IPR049730">
    <property type="entry name" value="SNF2/RAD54-like_C"/>
</dbReference>
<feature type="compositionally biased region" description="Low complexity" evidence="4">
    <location>
        <begin position="97"/>
        <end position="115"/>
    </location>
</feature>
<feature type="compositionally biased region" description="Polar residues" evidence="4">
    <location>
        <begin position="1"/>
        <end position="10"/>
    </location>
</feature>
<feature type="compositionally biased region" description="Low complexity" evidence="4">
    <location>
        <begin position="1126"/>
        <end position="1146"/>
    </location>
</feature>
<feature type="region of interest" description="Disordered" evidence="4">
    <location>
        <begin position="699"/>
        <end position="779"/>
    </location>
</feature>
<dbReference type="SMART" id="SM00487">
    <property type="entry name" value="DEXDc"/>
    <property type="match status" value="1"/>
</dbReference>
<feature type="region of interest" description="Disordered" evidence="4">
    <location>
        <begin position="966"/>
        <end position="1212"/>
    </location>
</feature>
<dbReference type="InterPro" id="IPR014001">
    <property type="entry name" value="Helicase_ATP-bd"/>
</dbReference>
<gene>
    <name evidence="8" type="ORF">Naga_100299g2</name>
</gene>
<proteinExistence type="predicted"/>
<keyword evidence="2" id="KW-0378">Hydrolase</keyword>
<dbReference type="PANTHER" id="PTHR45766:SF6">
    <property type="entry name" value="SWI_SNF-RELATED MATRIX-ASSOCIATED ACTIN-DEPENDENT REGULATOR OF CHROMATIN SUBFAMILY A-LIKE PROTEIN 1"/>
    <property type="match status" value="1"/>
</dbReference>
<evidence type="ECO:0000259" key="7">
    <source>
        <dbReference type="PROSITE" id="PS51467"/>
    </source>
</evidence>
<dbReference type="Gene3D" id="3.40.50.300">
    <property type="entry name" value="P-loop containing nucleotide triphosphate hydrolases"/>
    <property type="match status" value="1"/>
</dbReference>
<evidence type="ECO:0000313" key="8">
    <source>
        <dbReference type="EMBL" id="EWM29676.1"/>
    </source>
</evidence>
<feature type="compositionally biased region" description="Acidic residues" evidence="4">
    <location>
        <begin position="1111"/>
        <end position="1125"/>
    </location>
</feature>
<dbReference type="Pfam" id="PF00176">
    <property type="entry name" value="SNF2-rel_dom"/>
    <property type="match status" value="1"/>
</dbReference>
<reference evidence="8 9" key="1">
    <citation type="journal article" date="2014" name="Mol. Plant">
        <title>Chromosome Scale Genome Assembly and Transcriptome Profiling of Nannochloropsis gaditana in Nitrogen Depletion.</title>
        <authorList>
            <person name="Corteggiani Carpinelli E."/>
            <person name="Telatin A."/>
            <person name="Vitulo N."/>
            <person name="Forcato C."/>
            <person name="D'Angelo M."/>
            <person name="Schiavon R."/>
            <person name="Vezzi A."/>
            <person name="Giacometti G.M."/>
            <person name="Morosinotto T."/>
            <person name="Valle G."/>
        </authorList>
    </citation>
    <scope>NUCLEOTIDE SEQUENCE [LARGE SCALE GENOMIC DNA]</scope>
    <source>
        <strain evidence="8 9">B-31</strain>
    </source>
</reference>